<name>A0ACC0L1J9_CHOFU</name>
<comment type="caution">
    <text evidence="1">The sequence shown here is derived from an EMBL/GenBank/DDBJ whole genome shotgun (WGS) entry which is preliminary data.</text>
</comment>
<proteinExistence type="predicted"/>
<keyword evidence="2" id="KW-1185">Reference proteome</keyword>
<reference evidence="1 2" key="1">
    <citation type="journal article" date="2022" name="Genome Biol. Evol.">
        <title>The Spruce Budworm Genome: Reconstructing the Evolutionary History of Antifreeze Proteins.</title>
        <authorList>
            <person name="Beliveau C."/>
            <person name="Gagne P."/>
            <person name="Picq S."/>
            <person name="Vernygora O."/>
            <person name="Keeling C.I."/>
            <person name="Pinkney K."/>
            <person name="Doucet D."/>
            <person name="Wen F."/>
            <person name="Johnston J.S."/>
            <person name="Maaroufi H."/>
            <person name="Boyle B."/>
            <person name="Laroche J."/>
            <person name="Dewar K."/>
            <person name="Juretic N."/>
            <person name="Blackburn G."/>
            <person name="Nisole A."/>
            <person name="Brunet B."/>
            <person name="Brandao M."/>
            <person name="Lumley L."/>
            <person name="Duan J."/>
            <person name="Quan G."/>
            <person name="Lucarotti C.J."/>
            <person name="Roe A.D."/>
            <person name="Sperling F.A.H."/>
            <person name="Levesque R.C."/>
            <person name="Cusson M."/>
        </authorList>
    </citation>
    <scope>NUCLEOTIDE SEQUENCE [LARGE SCALE GENOMIC DNA]</scope>
    <source>
        <strain evidence="1">Glfc:IPQL:Cfum</strain>
    </source>
</reference>
<gene>
    <name evidence="1" type="ORF">MSG28_005868</name>
</gene>
<evidence type="ECO:0000313" key="1">
    <source>
        <dbReference type="EMBL" id="KAI8442337.1"/>
    </source>
</evidence>
<dbReference type="EMBL" id="CM046109">
    <property type="protein sequence ID" value="KAI8442337.1"/>
    <property type="molecule type" value="Genomic_DNA"/>
</dbReference>
<sequence>MERWAGKTAVVTGASAGIGAAACVRLAAAGLRVAGLARRPQLVEKLQAQVKGTGSIVARACDVSQPDEVAAAFAWVDAQLGGVDILVNNAGVFYQGTITDVGPQQTKEEDLLKTIDINVKGVVMCTRHAVASMRRRRVDGHIVNINSIAGHYIPFEPTFNVYPGTKHAVTGISASLDNELADFGSKLKLRPRSVNESVPVLMVLLQDYMDHMHTHVAAHAEGGGG</sequence>
<dbReference type="Proteomes" id="UP001064048">
    <property type="component" value="Chromosome 9"/>
</dbReference>
<organism evidence="1 2">
    <name type="scientific">Choristoneura fumiferana</name>
    <name type="common">Spruce budworm moth</name>
    <name type="synonym">Archips fumiferana</name>
    <dbReference type="NCBI Taxonomy" id="7141"/>
    <lineage>
        <taxon>Eukaryota</taxon>
        <taxon>Metazoa</taxon>
        <taxon>Ecdysozoa</taxon>
        <taxon>Arthropoda</taxon>
        <taxon>Hexapoda</taxon>
        <taxon>Insecta</taxon>
        <taxon>Pterygota</taxon>
        <taxon>Neoptera</taxon>
        <taxon>Endopterygota</taxon>
        <taxon>Lepidoptera</taxon>
        <taxon>Glossata</taxon>
        <taxon>Ditrysia</taxon>
        <taxon>Tortricoidea</taxon>
        <taxon>Tortricidae</taxon>
        <taxon>Tortricinae</taxon>
        <taxon>Choristoneura</taxon>
    </lineage>
</organism>
<evidence type="ECO:0000313" key="2">
    <source>
        <dbReference type="Proteomes" id="UP001064048"/>
    </source>
</evidence>
<accession>A0ACC0L1J9</accession>
<protein>
    <submittedName>
        <fullName evidence="1">Uncharacterized protein</fullName>
    </submittedName>
</protein>